<evidence type="ECO:0000313" key="5">
    <source>
        <dbReference type="EMBL" id="KAE9343266.1"/>
    </source>
</evidence>
<evidence type="ECO:0000256" key="1">
    <source>
        <dbReference type="SAM" id="MobiDB-lite"/>
    </source>
</evidence>
<evidence type="ECO:0000259" key="2">
    <source>
        <dbReference type="Pfam" id="PF07727"/>
    </source>
</evidence>
<dbReference type="EMBL" id="QXFT01000464">
    <property type="protein sequence ID" value="KAE9343266.1"/>
    <property type="molecule type" value="Genomic_DNA"/>
</dbReference>
<dbReference type="OrthoDB" id="119018at2759"/>
<gene>
    <name evidence="3" type="ORF">PR001_g12064</name>
    <name evidence="4" type="ORF">PR002_g8916</name>
    <name evidence="5" type="ORF">PR003_g9064</name>
</gene>
<keyword evidence="7" id="KW-1185">Reference proteome</keyword>
<evidence type="ECO:0000313" key="7">
    <source>
        <dbReference type="Proteomes" id="UP000434957"/>
    </source>
</evidence>
<dbReference type="Proteomes" id="UP000429607">
    <property type="component" value="Unassembled WGS sequence"/>
</dbReference>
<dbReference type="EMBL" id="QXFV01000768">
    <property type="protein sequence ID" value="KAE9027030.1"/>
    <property type="molecule type" value="Genomic_DNA"/>
</dbReference>
<accession>A0A6A3MAU3</accession>
<dbReference type="Proteomes" id="UP000434957">
    <property type="component" value="Unassembled WGS sequence"/>
</dbReference>
<feature type="domain" description="Reverse transcriptase Ty1/copia-type" evidence="2">
    <location>
        <begin position="2"/>
        <end position="198"/>
    </location>
</feature>
<feature type="compositionally biased region" description="Polar residues" evidence="1">
    <location>
        <begin position="332"/>
        <end position="341"/>
    </location>
</feature>
<evidence type="ECO:0000313" key="8">
    <source>
        <dbReference type="Proteomes" id="UP000435112"/>
    </source>
</evidence>
<evidence type="ECO:0000313" key="4">
    <source>
        <dbReference type="EMBL" id="KAE9032969.1"/>
    </source>
</evidence>
<dbReference type="Pfam" id="PF07727">
    <property type="entry name" value="RVT_2"/>
    <property type="match status" value="1"/>
</dbReference>
<reference evidence="6 8" key="1">
    <citation type="submission" date="2018-09" db="EMBL/GenBank/DDBJ databases">
        <title>Genomic investigation of the strawberry pathogen Phytophthora fragariae indicates pathogenicity is determined by transcriptional variation in three key races.</title>
        <authorList>
            <person name="Adams T.M."/>
            <person name="Armitage A.D."/>
            <person name="Sobczyk M.K."/>
            <person name="Bates H.J."/>
            <person name="Dunwell J.M."/>
            <person name="Nellist C.F."/>
            <person name="Harrison R.J."/>
        </authorList>
    </citation>
    <scope>NUCLEOTIDE SEQUENCE [LARGE SCALE GENOMIC DNA]</scope>
    <source>
        <strain evidence="3 6">SCRP249</strain>
        <strain evidence="4 8">SCRP324</strain>
        <strain evidence="5 7">SCRP333</strain>
    </source>
</reference>
<dbReference type="PANTHER" id="PTHR11439:SF467">
    <property type="entry name" value="INTEGRASE CATALYTIC DOMAIN-CONTAINING PROTEIN"/>
    <property type="match status" value="1"/>
</dbReference>
<dbReference type="SUPFAM" id="SSF56672">
    <property type="entry name" value="DNA/RNA polymerases"/>
    <property type="match status" value="1"/>
</dbReference>
<dbReference type="AlphaFoldDB" id="A0A6A3MAU3"/>
<name>A0A6A3MAU3_9STRA</name>
<dbReference type="Proteomes" id="UP000435112">
    <property type="component" value="Unassembled WGS sequence"/>
</dbReference>
<feature type="region of interest" description="Disordered" evidence="1">
    <location>
        <begin position="313"/>
        <end position="347"/>
    </location>
</feature>
<proteinExistence type="predicted"/>
<dbReference type="EMBL" id="QXFU01000461">
    <property type="protein sequence ID" value="KAE9032969.1"/>
    <property type="molecule type" value="Genomic_DNA"/>
</dbReference>
<feature type="compositionally biased region" description="Low complexity" evidence="1">
    <location>
        <begin position="317"/>
        <end position="327"/>
    </location>
</feature>
<sequence>MQKYEIDYVATYSPVVRIEAVRLVLIIGLTRGLEIRHVDFVTAFLNGELVDVDIYMAQPEGYDDKSGRVCKLKKGLYGLKQASRIWNDTLHKYLTEIDFTQCTYDLGIYWKQGRVGVVYLTVYVDDLLLAGKMEDISVVILELAKKFKLKDLGRVHNFLGMEVNYKPGSIICLSQTAYIERLAEKFGLASARPVRSPQMHNETPEPIEQDADKINDPALPYREIIGSLPYLVACTRPDMANVVRTLGRYAGAYTAHNYDQAKRAIRCVVATKNLGEVFLLDKRAAESGLEAFADADHARCPETSQIPRAIFHERRSPWPSATSPPAAKQVLQCESSGSGCPSQRPPA</sequence>
<dbReference type="InterPro" id="IPR013103">
    <property type="entry name" value="RVT_2"/>
</dbReference>
<organism evidence="3 6">
    <name type="scientific">Phytophthora rubi</name>
    <dbReference type="NCBI Taxonomy" id="129364"/>
    <lineage>
        <taxon>Eukaryota</taxon>
        <taxon>Sar</taxon>
        <taxon>Stramenopiles</taxon>
        <taxon>Oomycota</taxon>
        <taxon>Peronosporomycetes</taxon>
        <taxon>Peronosporales</taxon>
        <taxon>Peronosporaceae</taxon>
        <taxon>Phytophthora</taxon>
    </lineage>
</organism>
<evidence type="ECO:0000313" key="6">
    <source>
        <dbReference type="Proteomes" id="UP000429607"/>
    </source>
</evidence>
<evidence type="ECO:0000313" key="3">
    <source>
        <dbReference type="EMBL" id="KAE9027030.1"/>
    </source>
</evidence>
<dbReference type="PANTHER" id="PTHR11439">
    <property type="entry name" value="GAG-POL-RELATED RETROTRANSPOSON"/>
    <property type="match status" value="1"/>
</dbReference>
<dbReference type="InterPro" id="IPR043502">
    <property type="entry name" value="DNA/RNA_pol_sf"/>
</dbReference>
<protein>
    <recommendedName>
        <fullName evidence="2">Reverse transcriptase Ty1/copia-type domain-containing protein</fullName>
    </recommendedName>
</protein>
<comment type="caution">
    <text evidence="3">The sequence shown here is derived from an EMBL/GenBank/DDBJ whole genome shotgun (WGS) entry which is preliminary data.</text>
</comment>